<dbReference type="PANTHER" id="PTHR45973">
    <property type="entry name" value="PROTEIN PHOSPHATASE 1 REGULATORY SUBUNIT SDS22-RELATED"/>
    <property type="match status" value="1"/>
</dbReference>
<sequence>MVSKSKAGFGNSFATRTTRSPRSSGTYKGPVVSLVDKGLLKFQKLEELVLSANRIKVVDAINLPPTLKVLELYGNEITSRESLCAHLPPGLLHLGLGHNKLLSPMESLYTADHWPNLISLDLGFNDVADLQSVLGGLCTLRRLRLLVLQGNPMALVPYYRGLTVDSLARLCVLDDITVTPNEKHQFRGLSSNGDLLAHEAQLMVTIGNVTGVLDSSLLDPEPGPEGPFISYSYYVTYDFVEDEQGEGSEFGRTLAEIIKPSPSTELIPDGSAEEEPEEVEGSLESGMLTESGELDGSTSVGGSAVLPPSVGSAEELVKLRPHIDPRLCPSPGTVLFSTVHKPWSDVMACNYEMQHTLRDLVPLKAFLLAGTTVTIVQEKPSL</sequence>
<feature type="compositionally biased region" description="Acidic residues" evidence="3">
    <location>
        <begin position="271"/>
        <end position="281"/>
    </location>
</feature>
<dbReference type="OrthoDB" id="433501at2759"/>
<feature type="compositionally biased region" description="Low complexity" evidence="3">
    <location>
        <begin position="15"/>
        <end position="24"/>
    </location>
</feature>
<feature type="region of interest" description="Disordered" evidence="3">
    <location>
        <begin position="1"/>
        <end position="27"/>
    </location>
</feature>
<dbReference type="GeneID" id="103194826"/>
<evidence type="ECO:0000313" key="5">
    <source>
        <dbReference type="RefSeq" id="XP_007936443.1"/>
    </source>
</evidence>
<keyword evidence="2" id="KW-0677">Repeat</keyword>
<evidence type="ECO:0000256" key="2">
    <source>
        <dbReference type="ARBA" id="ARBA00022737"/>
    </source>
</evidence>
<name>A0A8B6ZL76_ORYAF</name>
<evidence type="ECO:0000256" key="1">
    <source>
        <dbReference type="ARBA" id="ARBA00022614"/>
    </source>
</evidence>
<dbReference type="RefSeq" id="XP_007936443.1">
    <property type="nucleotide sequence ID" value="XM_007938252.1"/>
</dbReference>
<dbReference type="InterPro" id="IPR050576">
    <property type="entry name" value="Cilia_flagella_integrity"/>
</dbReference>
<dbReference type="AlphaFoldDB" id="A0A8B6ZL76"/>
<evidence type="ECO:0000313" key="4">
    <source>
        <dbReference type="Proteomes" id="UP000694850"/>
    </source>
</evidence>
<dbReference type="SUPFAM" id="SSF52058">
    <property type="entry name" value="L domain-like"/>
    <property type="match status" value="1"/>
</dbReference>
<proteinExistence type="predicted"/>
<evidence type="ECO:0000256" key="3">
    <source>
        <dbReference type="SAM" id="MobiDB-lite"/>
    </source>
</evidence>
<protein>
    <submittedName>
        <fullName evidence="5">Leucine-rich repeat-containing protein 43</fullName>
    </submittedName>
</protein>
<keyword evidence="4" id="KW-1185">Reference proteome</keyword>
<keyword evidence="1" id="KW-0433">Leucine-rich repeat</keyword>
<gene>
    <name evidence="5" type="primary">LRRC43</name>
</gene>
<feature type="region of interest" description="Disordered" evidence="3">
    <location>
        <begin position="261"/>
        <end position="306"/>
    </location>
</feature>
<dbReference type="CTD" id="254050"/>
<accession>A0A8B6ZL76</accession>
<dbReference type="Proteomes" id="UP000694850">
    <property type="component" value="Unplaced"/>
</dbReference>
<organism evidence="4 5">
    <name type="scientific">Orycteropus afer afer</name>
    <dbReference type="NCBI Taxonomy" id="1230840"/>
    <lineage>
        <taxon>Eukaryota</taxon>
        <taxon>Metazoa</taxon>
        <taxon>Chordata</taxon>
        <taxon>Craniata</taxon>
        <taxon>Vertebrata</taxon>
        <taxon>Euteleostomi</taxon>
        <taxon>Mammalia</taxon>
        <taxon>Eutheria</taxon>
        <taxon>Afrotheria</taxon>
        <taxon>Tubulidentata</taxon>
        <taxon>Orycteropodidae</taxon>
        <taxon>Orycteropus</taxon>
    </lineage>
</organism>
<reference evidence="5" key="1">
    <citation type="submission" date="2025-08" db="UniProtKB">
        <authorList>
            <consortium name="RefSeq"/>
        </authorList>
    </citation>
    <scope>IDENTIFICATION</scope>
</reference>
<dbReference type="Gene3D" id="3.80.10.10">
    <property type="entry name" value="Ribonuclease Inhibitor"/>
    <property type="match status" value="1"/>
</dbReference>
<dbReference type="InterPro" id="IPR032675">
    <property type="entry name" value="LRR_dom_sf"/>
</dbReference>
<dbReference type="PANTHER" id="PTHR45973:SF35">
    <property type="entry name" value="LEUCINE-RICH REPEAT-CONTAINING PROTEIN 43"/>
    <property type="match status" value="1"/>
</dbReference>